<keyword evidence="3 7" id="KW-0812">Transmembrane</keyword>
<feature type="transmembrane region" description="Helical" evidence="7">
    <location>
        <begin position="96"/>
        <end position="113"/>
    </location>
</feature>
<keyword evidence="5 7" id="KW-0472">Membrane</keyword>
<sequence length="327" mass="36870">MRKKFVDKLVEKLNYPPLQVYLKHYRSAEIDLSSIAVAYYLLLTIFPLIVIAANIFPYLDIDLPDVLSFLRANLPSEIYANVAGIVRNLFATPSNGILGVATLAGFWTMSRSLTSLQKAFNKAYDVSQHRDVVVGHIVGIVASFFILFLLTFALLLSTLSDGVYQAALQRKYDVPSGLIKLLLHLNRPIMVLVVWIGLTVLYFILPNVKIRKIRYTIPGTILSAIVIIFMTGLVGDYVTHTFNNLVDIKFFGSIIIFIIMFWFVLLARILITGAVLNATTQELVTGKMEGRRGDVFAFLQSMGDHQEENDRENQPDKEFGNPFKEEE</sequence>
<dbReference type="RefSeq" id="WP_029236785.1">
    <property type="nucleotide sequence ID" value="NZ_UHFA01000002.1"/>
</dbReference>
<evidence type="ECO:0000256" key="7">
    <source>
        <dbReference type="SAM" id="Phobius"/>
    </source>
</evidence>
<dbReference type="GO" id="GO:0005886">
    <property type="term" value="C:plasma membrane"/>
    <property type="evidence" value="ECO:0007669"/>
    <property type="project" value="UniProtKB-SubCell"/>
</dbReference>
<gene>
    <name evidence="8" type="ORF">NCTC11391_01758</name>
</gene>
<feature type="transmembrane region" description="Helical" evidence="7">
    <location>
        <begin position="36"/>
        <end position="59"/>
    </location>
</feature>
<evidence type="ECO:0000313" key="8">
    <source>
        <dbReference type="EMBL" id="SUN36811.1"/>
    </source>
</evidence>
<feature type="transmembrane region" description="Helical" evidence="7">
    <location>
        <begin position="185"/>
        <end position="205"/>
    </location>
</feature>
<protein>
    <submittedName>
        <fullName evidence="8">Ribonuclease BN protein</fullName>
    </submittedName>
</protein>
<dbReference type="PIRSF" id="PIRSF035875">
    <property type="entry name" value="RNase_BN"/>
    <property type="match status" value="1"/>
</dbReference>
<dbReference type="OrthoDB" id="9775903at2"/>
<evidence type="ECO:0000256" key="4">
    <source>
        <dbReference type="ARBA" id="ARBA00022989"/>
    </source>
</evidence>
<feature type="transmembrane region" description="Helical" evidence="7">
    <location>
        <begin position="250"/>
        <end position="271"/>
    </location>
</feature>
<dbReference type="PANTHER" id="PTHR30213">
    <property type="entry name" value="INNER MEMBRANE PROTEIN YHJD"/>
    <property type="match status" value="1"/>
</dbReference>
<keyword evidence="2" id="KW-1003">Cell membrane</keyword>
<dbReference type="PANTHER" id="PTHR30213:SF0">
    <property type="entry name" value="UPF0761 MEMBRANE PROTEIN YIHY"/>
    <property type="match status" value="1"/>
</dbReference>
<keyword evidence="9" id="KW-1185">Reference proteome</keyword>
<comment type="subcellular location">
    <subcellularLocation>
        <location evidence="1">Cell membrane</location>
        <topology evidence="1">Multi-pass membrane protein</topology>
    </subcellularLocation>
</comment>
<evidence type="ECO:0000313" key="9">
    <source>
        <dbReference type="Proteomes" id="UP000254082"/>
    </source>
</evidence>
<keyword evidence="4 7" id="KW-1133">Transmembrane helix</keyword>
<dbReference type="EMBL" id="UHFA01000002">
    <property type="protein sequence ID" value="SUN36811.1"/>
    <property type="molecule type" value="Genomic_DNA"/>
</dbReference>
<feature type="compositionally biased region" description="Basic and acidic residues" evidence="6">
    <location>
        <begin position="304"/>
        <end position="319"/>
    </location>
</feature>
<evidence type="ECO:0000256" key="1">
    <source>
        <dbReference type="ARBA" id="ARBA00004651"/>
    </source>
</evidence>
<dbReference type="InterPro" id="IPR017039">
    <property type="entry name" value="Virul_fac_BrkB"/>
</dbReference>
<dbReference type="AlphaFoldDB" id="A0A380JFB2"/>
<feature type="transmembrane region" description="Helical" evidence="7">
    <location>
        <begin position="217"/>
        <end position="238"/>
    </location>
</feature>
<proteinExistence type="predicted"/>
<dbReference type="Proteomes" id="UP000254082">
    <property type="component" value="Unassembled WGS sequence"/>
</dbReference>
<dbReference type="Pfam" id="PF03631">
    <property type="entry name" value="Virul_fac_BrkB"/>
    <property type="match status" value="1"/>
</dbReference>
<reference evidence="8 9" key="1">
    <citation type="submission" date="2018-06" db="EMBL/GenBank/DDBJ databases">
        <authorList>
            <consortium name="Pathogen Informatics"/>
            <person name="Doyle S."/>
        </authorList>
    </citation>
    <scope>NUCLEOTIDE SEQUENCE [LARGE SCALE GENOMIC DNA]</scope>
    <source>
        <strain evidence="9">NCTC 11391</strain>
    </source>
</reference>
<evidence type="ECO:0000256" key="5">
    <source>
        <dbReference type="ARBA" id="ARBA00023136"/>
    </source>
</evidence>
<accession>A0A380JFB2</accession>
<name>A0A380JFB2_STRDO</name>
<feature type="region of interest" description="Disordered" evidence="6">
    <location>
        <begin position="304"/>
        <end position="327"/>
    </location>
</feature>
<feature type="transmembrane region" description="Helical" evidence="7">
    <location>
        <begin position="133"/>
        <end position="156"/>
    </location>
</feature>
<evidence type="ECO:0000256" key="6">
    <source>
        <dbReference type="SAM" id="MobiDB-lite"/>
    </source>
</evidence>
<evidence type="ECO:0000256" key="3">
    <source>
        <dbReference type="ARBA" id="ARBA00022692"/>
    </source>
</evidence>
<organism evidence="8 9">
    <name type="scientific">Streptococcus downei MFe28</name>
    <dbReference type="NCBI Taxonomy" id="764290"/>
    <lineage>
        <taxon>Bacteria</taxon>
        <taxon>Bacillati</taxon>
        <taxon>Bacillota</taxon>
        <taxon>Bacilli</taxon>
        <taxon>Lactobacillales</taxon>
        <taxon>Streptococcaceae</taxon>
        <taxon>Streptococcus</taxon>
    </lineage>
</organism>
<evidence type="ECO:0000256" key="2">
    <source>
        <dbReference type="ARBA" id="ARBA00022475"/>
    </source>
</evidence>